<reference evidence="1" key="1">
    <citation type="submission" date="2014-05" db="EMBL/GenBank/DDBJ databases">
        <title>The transcriptome of the halophilic microalga Tetraselmis sp. GSL018 isolated from the Great Salt Lake, Utah.</title>
        <authorList>
            <person name="Jinkerson R.E."/>
            <person name="D'Adamo S."/>
            <person name="Posewitz M.C."/>
        </authorList>
    </citation>
    <scope>NUCLEOTIDE SEQUENCE</scope>
    <source>
        <strain evidence="1">GSL018</strain>
    </source>
</reference>
<protein>
    <submittedName>
        <fullName evidence="1">Uncharacterized protein</fullName>
    </submittedName>
</protein>
<evidence type="ECO:0000313" key="1">
    <source>
        <dbReference type="EMBL" id="JAC61430.1"/>
    </source>
</evidence>
<gene>
    <name evidence="1" type="ORF">TSPGSL018_26282</name>
</gene>
<sequence>MFVISFDEEERLSKGTHGKQGKGRKMMTASSKITCFLMVSTDDCFVNQRSTALRQNTVFFSSNVRHDRAEAQAVCAC</sequence>
<dbReference type="AlphaFoldDB" id="A0A061QSK2"/>
<dbReference type="EMBL" id="GBEZ01025690">
    <property type="protein sequence ID" value="JAC61430.1"/>
    <property type="molecule type" value="Transcribed_RNA"/>
</dbReference>
<accession>A0A061QSK2</accession>
<name>A0A061QSK2_9CHLO</name>
<organism evidence="1">
    <name type="scientific">Tetraselmis sp. GSL018</name>
    <dbReference type="NCBI Taxonomy" id="582737"/>
    <lineage>
        <taxon>Eukaryota</taxon>
        <taxon>Viridiplantae</taxon>
        <taxon>Chlorophyta</taxon>
        <taxon>core chlorophytes</taxon>
        <taxon>Chlorodendrophyceae</taxon>
        <taxon>Chlorodendrales</taxon>
        <taxon>Chlorodendraceae</taxon>
        <taxon>Tetraselmis</taxon>
    </lineage>
</organism>
<proteinExistence type="predicted"/>
<feature type="non-terminal residue" evidence="1">
    <location>
        <position position="77"/>
    </location>
</feature>